<reference evidence="4 5" key="1">
    <citation type="submission" date="2024-06" db="EMBL/GenBank/DDBJ databases">
        <title>A chromosome-level genome assembly of beet webworm, Loxostege sticticalis.</title>
        <authorList>
            <person name="Zhang Y."/>
        </authorList>
    </citation>
    <scope>NUCLEOTIDE SEQUENCE [LARGE SCALE GENOMIC DNA]</scope>
    <source>
        <strain evidence="4">AQ028</strain>
        <tissue evidence="4">Male pupae</tissue>
    </source>
</reference>
<evidence type="ECO:0000256" key="2">
    <source>
        <dbReference type="SAM" id="MobiDB-lite"/>
    </source>
</evidence>
<feature type="domain" description="CCHC-type" evidence="3">
    <location>
        <begin position="377"/>
        <end position="392"/>
    </location>
</feature>
<dbReference type="AlphaFoldDB" id="A0ABD0TCS5"/>
<comment type="caution">
    <text evidence="4">The sequence shown here is derived from an EMBL/GenBank/DDBJ whole genome shotgun (WGS) entry which is preliminary data.</text>
</comment>
<proteinExistence type="predicted"/>
<keyword evidence="1" id="KW-0863">Zinc-finger</keyword>
<evidence type="ECO:0000259" key="3">
    <source>
        <dbReference type="PROSITE" id="PS50158"/>
    </source>
</evidence>
<feature type="compositionally biased region" description="Polar residues" evidence="2">
    <location>
        <begin position="424"/>
        <end position="436"/>
    </location>
</feature>
<keyword evidence="1" id="KW-0479">Metal-binding</keyword>
<organism evidence="4 5">
    <name type="scientific">Loxostege sticticalis</name>
    <name type="common">Beet webworm moth</name>
    <dbReference type="NCBI Taxonomy" id="481309"/>
    <lineage>
        <taxon>Eukaryota</taxon>
        <taxon>Metazoa</taxon>
        <taxon>Ecdysozoa</taxon>
        <taxon>Arthropoda</taxon>
        <taxon>Hexapoda</taxon>
        <taxon>Insecta</taxon>
        <taxon>Pterygota</taxon>
        <taxon>Neoptera</taxon>
        <taxon>Endopterygota</taxon>
        <taxon>Lepidoptera</taxon>
        <taxon>Glossata</taxon>
        <taxon>Ditrysia</taxon>
        <taxon>Pyraloidea</taxon>
        <taxon>Crambidae</taxon>
        <taxon>Pyraustinae</taxon>
        <taxon>Loxostege</taxon>
    </lineage>
</organism>
<dbReference type="SUPFAM" id="SSF57756">
    <property type="entry name" value="Retrovirus zinc finger-like domains"/>
    <property type="match status" value="1"/>
</dbReference>
<dbReference type="EMBL" id="JBEDNZ010000008">
    <property type="protein sequence ID" value="KAL0839880.1"/>
    <property type="molecule type" value="Genomic_DNA"/>
</dbReference>
<accession>A0ABD0TCS5</accession>
<evidence type="ECO:0000313" key="5">
    <source>
        <dbReference type="Proteomes" id="UP001549921"/>
    </source>
</evidence>
<dbReference type="SMART" id="SM00343">
    <property type="entry name" value="ZnF_C2HC"/>
    <property type="match status" value="2"/>
</dbReference>
<dbReference type="Pfam" id="PF03564">
    <property type="entry name" value="DUF1759"/>
    <property type="match status" value="1"/>
</dbReference>
<dbReference type="InterPro" id="IPR021109">
    <property type="entry name" value="Peptidase_aspartic_dom_sf"/>
</dbReference>
<dbReference type="Proteomes" id="UP001549921">
    <property type="component" value="Unassembled WGS sequence"/>
</dbReference>
<dbReference type="PROSITE" id="PS50158">
    <property type="entry name" value="ZF_CCHC"/>
    <property type="match status" value="1"/>
</dbReference>
<dbReference type="InterPro" id="IPR001878">
    <property type="entry name" value="Znf_CCHC"/>
</dbReference>
<gene>
    <name evidence="4" type="ORF">ABMA28_016503</name>
</gene>
<sequence>MSEEKELIKRRGSFKGRLTVFTKYLEALEVPLSDSDARELQVRMGKIDSLYDQYDQVQLQLECLVEEMDTQLTERASFESLYYKALSNAQGLLDEHTVKVINLQNNDRSFHTPSPNAHNNRLVKLPTIQLPKFSGSYDNWLEFHDTFTSLIHSNDEIDDINKFHYLRASLEGSAAVVIHSIAFSASNYAVAWKLLCERYDNKRLLVQNHVSALFHLDAITKESSAILKGFIDQINKNLRALESLGEPVKQWDTLLIHIVTQKLDHKTYRKWEEFKCNLDQNSSITFEKCIQFLRNRSDLVETLELSRSGSSNQSSLHNKSNPKLKSMVIQNSNNSSSNNASKLCRKCQGDHTLDNCPQFLALSPEARFKELPAFKVCFNCFRIGHFANTCKRPGCKMCKRRHNTLVHVAEFKPTTSKHDESPSKPVNATSSSSTLHVPVSTADSNVTLSANIASSHGDVPSREVLLSTALVKLCDSNNREHIVRAVLDCGSTSCLMTESICRKLNLPTDKIDRSILGINNVTSHVGKACRVNLKSLDGSFNTDVNCCVLPSITSNVPSREINISDLQIPSNICLADPMFYKPSEVDLLIGADLFWDLLGSQQIRLGNKKPVLHETKLGWIISGSLPINHVSQLTSDVRCNFSKLVSSIKTKHLNRFNAFLAV</sequence>
<evidence type="ECO:0000313" key="4">
    <source>
        <dbReference type="EMBL" id="KAL0839880.1"/>
    </source>
</evidence>
<keyword evidence="1" id="KW-0862">Zinc</keyword>
<dbReference type="CDD" id="cd00303">
    <property type="entry name" value="retropepsin_like"/>
    <property type="match status" value="1"/>
</dbReference>
<dbReference type="PANTHER" id="PTHR47331">
    <property type="entry name" value="PHD-TYPE DOMAIN-CONTAINING PROTEIN"/>
    <property type="match status" value="1"/>
</dbReference>
<feature type="region of interest" description="Disordered" evidence="2">
    <location>
        <begin position="412"/>
        <end position="436"/>
    </location>
</feature>
<dbReference type="InterPro" id="IPR005312">
    <property type="entry name" value="DUF1759"/>
</dbReference>
<evidence type="ECO:0000256" key="1">
    <source>
        <dbReference type="PROSITE-ProRule" id="PRU00047"/>
    </source>
</evidence>
<dbReference type="Gene3D" id="2.40.70.10">
    <property type="entry name" value="Acid Proteases"/>
    <property type="match status" value="1"/>
</dbReference>
<dbReference type="GO" id="GO:0008270">
    <property type="term" value="F:zinc ion binding"/>
    <property type="evidence" value="ECO:0007669"/>
    <property type="project" value="UniProtKB-KW"/>
</dbReference>
<dbReference type="InterPro" id="IPR036875">
    <property type="entry name" value="Znf_CCHC_sf"/>
</dbReference>
<name>A0ABD0TCS5_LOXSC</name>
<protein>
    <recommendedName>
        <fullName evidence="3">CCHC-type domain-containing protein</fullName>
    </recommendedName>
</protein>